<dbReference type="InterPro" id="IPR005754">
    <property type="entry name" value="Sortase"/>
</dbReference>
<dbReference type="EMBL" id="JAPNTZ010000016">
    <property type="protein sequence ID" value="MCY1143728.1"/>
    <property type="molecule type" value="Genomic_DNA"/>
</dbReference>
<keyword evidence="5" id="KW-1185">Reference proteome</keyword>
<evidence type="ECO:0000313" key="4">
    <source>
        <dbReference type="EMBL" id="MCY1143728.1"/>
    </source>
</evidence>
<feature type="transmembrane region" description="Helical" evidence="3">
    <location>
        <begin position="17"/>
        <end position="39"/>
    </location>
</feature>
<evidence type="ECO:0000313" key="5">
    <source>
        <dbReference type="Proteomes" id="UP001151002"/>
    </source>
</evidence>
<keyword evidence="3" id="KW-1133">Transmembrane helix</keyword>
<reference evidence="4" key="1">
    <citation type="submission" date="2022-11" db="EMBL/GenBank/DDBJ databases">
        <authorList>
            <person name="Somphong A."/>
            <person name="Phongsopitanun W."/>
        </authorList>
    </citation>
    <scope>NUCLEOTIDE SEQUENCE</scope>
    <source>
        <strain evidence="4">Pm04-4</strain>
    </source>
</reference>
<keyword evidence="3" id="KW-0472">Membrane</keyword>
<dbReference type="Gene3D" id="2.40.260.10">
    <property type="entry name" value="Sortase"/>
    <property type="match status" value="1"/>
</dbReference>
<dbReference type="Pfam" id="PF04203">
    <property type="entry name" value="Sortase"/>
    <property type="match status" value="1"/>
</dbReference>
<dbReference type="InterPro" id="IPR042001">
    <property type="entry name" value="Sortase_F"/>
</dbReference>
<feature type="compositionally biased region" description="Low complexity" evidence="2">
    <location>
        <begin position="48"/>
        <end position="70"/>
    </location>
</feature>
<keyword evidence="3" id="KW-0812">Transmembrane</keyword>
<dbReference type="NCBIfam" id="NF033748">
    <property type="entry name" value="class_F_sortase"/>
    <property type="match status" value="1"/>
</dbReference>
<comment type="caution">
    <text evidence="4">The sequence shown here is derived from an EMBL/GenBank/DDBJ whole genome shotgun (WGS) entry which is preliminary data.</text>
</comment>
<evidence type="ECO:0000256" key="3">
    <source>
        <dbReference type="SAM" id="Phobius"/>
    </source>
</evidence>
<dbReference type="RefSeq" id="WP_267568256.1">
    <property type="nucleotide sequence ID" value="NZ_JAPNTZ010000016.1"/>
</dbReference>
<protein>
    <submittedName>
        <fullName evidence="4">Class F sortase</fullName>
    </submittedName>
</protein>
<gene>
    <name evidence="4" type="ORF">OWR29_37485</name>
</gene>
<feature type="region of interest" description="Disordered" evidence="2">
    <location>
        <begin position="48"/>
        <end position="74"/>
    </location>
</feature>
<evidence type="ECO:0000256" key="2">
    <source>
        <dbReference type="SAM" id="MobiDB-lite"/>
    </source>
</evidence>
<dbReference type="Proteomes" id="UP001151002">
    <property type="component" value="Unassembled WGS sequence"/>
</dbReference>
<proteinExistence type="predicted"/>
<dbReference type="CDD" id="cd05829">
    <property type="entry name" value="Sortase_F"/>
    <property type="match status" value="1"/>
</dbReference>
<name>A0ABT4BDP7_9ACTN</name>
<dbReference type="InterPro" id="IPR023365">
    <property type="entry name" value="Sortase_dom-sf"/>
</dbReference>
<keyword evidence="1" id="KW-0378">Hydrolase</keyword>
<dbReference type="SUPFAM" id="SSF63817">
    <property type="entry name" value="Sortase"/>
    <property type="match status" value="1"/>
</dbReference>
<evidence type="ECO:0000256" key="1">
    <source>
        <dbReference type="ARBA" id="ARBA00022801"/>
    </source>
</evidence>
<sequence>MTDGGTSPTTGDRRTRFALLAVTAVLAIIGAALLTTAALRHPSELPRAAGVPTAAPDATTGAPRPGAAAGELTSGPLMATSPPTRISIPALQVTVPVIGLGQQSDGSMQVPTDAKTVGWYTKAPTPGSLGPAVLAGHVDYKKQPGTFAHLADLTSGDTITIAREDGSTAFFTVTATERYAKDHFPSDAVYGPINHAGLRLITCGGDFDTTAGHYRDNIVVYATLSHTDRS</sequence>
<organism evidence="4 5">
    <name type="scientific">Paractinoplanes pyxinae</name>
    <dbReference type="NCBI Taxonomy" id="2997416"/>
    <lineage>
        <taxon>Bacteria</taxon>
        <taxon>Bacillati</taxon>
        <taxon>Actinomycetota</taxon>
        <taxon>Actinomycetes</taxon>
        <taxon>Micromonosporales</taxon>
        <taxon>Micromonosporaceae</taxon>
        <taxon>Paractinoplanes</taxon>
    </lineage>
</organism>
<accession>A0ABT4BDP7</accession>